<dbReference type="PROSITE" id="PS51462">
    <property type="entry name" value="NUDIX"/>
    <property type="match status" value="1"/>
</dbReference>
<evidence type="ECO:0000256" key="11">
    <source>
        <dbReference type="ARBA" id="ARBA00030682"/>
    </source>
</evidence>
<dbReference type="EMBL" id="CP089984">
    <property type="protein sequence ID" value="WXB19978.1"/>
    <property type="molecule type" value="Genomic_DNA"/>
</dbReference>
<evidence type="ECO:0000256" key="14">
    <source>
        <dbReference type="ARBA" id="ARBA00048002"/>
    </source>
</evidence>
<dbReference type="CDD" id="cd04335">
    <property type="entry name" value="PrdX_deacylase"/>
    <property type="match status" value="1"/>
</dbReference>
<dbReference type="PANTHER" id="PTHR31423">
    <property type="entry name" value="YBAK DOMAIN-CONTAINING PROTEIN"/>
    <property type="match status" value="1"/>
</dbReference>
<dbReference type="InterPro" id="IPR020084">
    <property type="entry name" value="NUDIX_hydrolase_CS"/>
</dbReference>
<dbReference type="CDD" id="cd03427">
    <property type="entry name" value="NUDIX_MTH1_Nudt1"/>
    <property type="match status" value="1"/>
</dbReference>
<proteinExistence type="inferred from homology"/>
<organism evidence="19 20">
    <name type="scientific">Pendulispora albinea</name>
    <dbReference type="NCBI Taxonomy" id="2741071"/>
    <lineage>
        <taxon>Bacteria</taxon>
        <taxon>Pseudomonadati</taxon>
        <taxon>Myxococcota</taxon>
        <taxon>Myxococcia</taxon>
        <taxon>Myxococcales</taxon>
        <taxon>Sorangiineae</taxon>
        <taxon>Pendulisporaceae</taxon>
        <taxon>Pendulispora</taxon>
    </lineage>
</organism>
<keyword evidence="2" id="KW-0378">Hydrolase</keyword>
<evidence type="ECO:0000256" key="7">
    <source>
        <dbReference type="ARBA" id="ARBA00026103"/>
    </source>
</evidence>
<comment type="catalytic activity">
    <reaction evidence="14">
        <text>N(6)-methyl-ATP + H2O = N(6)-methyl-AMP + diphosphate + H(+)</text>
        <dbReference type="Rhea" id="RHEA:67608"/>
        <dbReference type="ChEBI" id="CHEBI:15377"/>
        <dbReference type="ChEBI" id="CHEBI:15378"/>
        <dbReference type="ChEBI" id="CHEBI:33019"/>
        <dbReference type="ChEBI" id="CHEBI:144842"/>
        <dbReference type="ChEBI" id="CHEBI:172873"/>
    </reaction>
    <physiologicalReaction direction="left-to-right" evidence="14">
        <dbReference type="Rhea" id="RHEA:67609"/>
    </physiologicalReaction>
</comment>
<comment type="catalytic activity">
    <reaction evidence="15">
        <text>O(6)-methyl-dGTP + H2O = O(6)-methyl-dGMP + diphosphate + H(+)</text>
        <dbReference type="Rhea" id="RHEA:67600"/>
        <dbReference type="ChEBI" id="CHEBI:15377"/>
        <dbReference type="ChEBI" id="CHEBI:15378"/>
        <dbReference type="ChEBI" id="CHEBI:33019"/>
        <dbReference type="ChEBI" id="CHEBI:169974"/>
        <dbReference type="ChEBI" id="CHEBI:169975"/>
    </reaction>
    <physiologicalReaction direction="left-to-right" evidence="15">
        <dbReference type="Rhea" id="RHEA:67601"/>
    </physiologicalReaction>
</comment>
<name>A0ABZ2MBX1_9BACT</name>
<dbReference type="Gene3D" id="3.90.79.10">
    <property type="entry name" value="Nucleoside Triphosphate Pyrophosphohydrolase"/>
    <property type="match status" value="1"/>
</dbReference>
<evidence type="ECO:0000256" key="4">
    <source>
        <dbReference type="ARBA" id="ARBA00024459"/>
    </source>
</evidence>
<dbReference type="Pfam" id="PF00293">
    <property type="entry name" value="NUDIX"/>
    <property type="match status" value="1"/>
</dbReference>
<evidence type="ECO:0000313" key="20">
    <source>
        <dbReference type="Proteomes" id="UP001370348"/>
    </source>
</evidence>
<comment type="catalytic activity">
    <reaction evidence="16">
        <text>N(6)-methyl-dATP + H2O = N(6)-methyl-dAMP + diphosphate + H(+)</text>
        <dbReference type="Rhea" id="RHEA:67604"/>
        <dbReference type="ChEBI" id="CHEBI:15377"/>
        <dbReference type="ChEBI" id="CHEBI:15378"/>
        <dbReference type="ChEBI" id="CHEBI:33019"/>
        <dbReference type="ChEBI" id="CHEBI:169976"/>
        <dbReference type="ChEBI" id="CHEBI:172872"/>
    </reaction>
    <physiologicalReaction direction="left-to-right" evidence="16">
        <dbReference type="Rhea" id="RHEA:67605"/>
    </physiologicalReaction>
</comment>
<evidence type="ECO:0000256" key="13">
    <source>
        <dbReference type="ARBA" id="ARBA00032071"/>
    </source>
</evidence>
<evidence type="ECO:0000256" key="16">
    <source>
        <dbReference type="ARBA" id="ARBA00049032"/>
    </source>
</evidence>
<reference evidence="19 20" key="1">
    <citation type="submission" date="2021-12" db="EMBL/GenBank/DDBJ databases">
        <title>Discovery of the Pendulisporaceae a myxobacterial family with distinct sporulation behavior and unique specialized metabolism.</title>
        <authorList>
            <person name="Garcia R."/>
            <person name="Popoff A."/>
            <person name="Bader C.D."/>
            <person name="Loehr J."/>
            <person name="Walesch S."/>
            <person name="Walt C."/>
            <person name="Boldt J."/>
            <person name="Bunk B."/>
            <person name="Haeckl F.J.F.P.J."/>
            <person name="Gunesch A.P."/>
            <person name="Birkelbach J."/>
            <person name="Nuebel U."/>
            <person name="Pietschmann T."/>
            <person name="Bach T."/>
            <person name="Mueller R."/>
        </authorList>
    </citation>
    <scope>NUCLEOTIDE SEQUENCE [LARGE SCALE GENOMIC DNA]</scope>
    <source>
        <strain evidence="19 20">MSr11954</strain>
    </source>
</reference>
<evidence type="ECO:0000256" key="2">
    <source>
        <dbReference type="ARBA" id="ARBA00022801"/>
    </source>
</evidence>
<comment type="catalytic activity">
    <reaction evidence="5">
        <text>8-oxo-dGTP + H2O = 8-oxo-dGMP + diphosphate + H(+)</text>
        <dbReference type="Rhea" id="RHEA:31575"/>
        <dbReference type="ChEBI" id="CHEBI:15377"/>
        <dbReference type="ChEBI" id="CHEBI:15378"/>
        <dbReference type="ChEBI" id="CHEBI:33019"/>
        <dbReference type="ChEBI" id="CHEBI:63224"/>
        <dbReference type="ChEBI" id="CHEBI:77896"/>
    </reaction>
    <physiologicalReaction direction="left-to-right" evidence="5">
        <dbReference type="Rhea" id="RHEA:31576"/>
    </physiologicalReaction>
</comment>
<evidence type="ECO:0000256" key="1">
    <source>
        <dbReference type="ARBA" id="ARBA00010201"/>
    </source>
</evidence>
<dbReference type="InterPro" id="IPR015797">
    <property type="entry name" value="NUDIX_hydrolase-like_dom_sf"/>
</dbReference>
<evidence type="ECO:0000313" key="19">
    <source>
        <dbReference type="EMBL" id="WXB19978.1"/>
    </source>
</evidence>
<feature type="domain" description="Nudix hydrolase" evidence="18">
    <location>
        <begin position="9"/>
        <end position="156"/>
    </location>
</feature>
<dbReference type="PROSITE" id="PS00893">
    <property type="entry name" value="NUDIX_BOX"/>
    <property type="match status" value="1"/>
</dbReference>
<evidence type="ECO:0000256" key="10">
    <source>
        <dbReference type="ARBA" id="ARBA00030634"/>
    </source>
</evidence>
<dbReference type="PRINTS" id="PR01403">
    <property type="entry name" value="8OXTPHPHTASE"/>
</dbReference>
<evidence type="ECO:0000256" key="6">
    <source>
        <dbReference type="ARBA" id="ARBA00024596"/>
    </source>
</evidence>
<dbReference type="InterPro" id="IPR040285">
    <property type="entry name" value="ProX/PRXD1"/>
</dbReference>
<protein>
    <recommendedName>
        <fullName evidence="8">Oxidized purine nucleoside triphosphate hydrolase</fullName>
        <ecNumber evidence="7">3.6.1.56</ecNumber>
    </recommendedName>
    <alternativeName>
        <fullName evidence="12">2-hydroxy-dATP diphosphatase</fullName>
    </alternativeName>
    <alternativeName>
        <fullName evidence="11">7,8-dihydro-8-oxoguanine triphosphatase</fullName>
    </alternativeName>
    <alternativeName>
        <fullName evidence="10">8-oxo-dGTPase</fullName>
    </alternativeName>
    <alternativeName>
        <fullName evidence="13">Methylated purine nucleoside triphosphate hydrolase</fullName>
    </alternativeName>
    <alternativeName>
        <fullName evidence="9">Nucleoside diphosphate-linked moiety X motif 1</fullName>
    </alternativeName>
</protein>
<comment type="similarity">
    <text evidence="1">Belongs to the PRORSD1 family.</text>
</comment>
<gene>
    <name evidence="19" type="ORF">LZC94_22485</name>
</gene>
<comment type="catalytic activity">
    <reaction evidence="4">
        <text>2-oxo-dATP + H2O = 2-oxo-dAMP + diphosphate + H(+)</text>
        <dbReference type="Rhea" id="RHEA:31583"/>
        <dbReference type="ChEBI" id="CHEBI:15377"/>
        <dbReference type="ChEBI" id="CHEBI:15378"/>
        <dbReference type="ChEBI" id="CHEBI:33019"/>
        <dbReference type="ChEBI" id="CHEBI:63212"/>
        <dbReference type="ChEBI" id="CHEBI:77897"/>
        <dbReference type="EC" id="3.6.1.56"/>
    </reaction>
    <physiologicalReaction direction="left-to-right" evidence="4">
        <dbReference type="Rhea" id="RHEA:31584"/>
    </physiologicalReaction>
</comment>
<dbReference type="SUPFAM" id="SSF55826">
    <property type="entry name" value="YbaK/ProRS associated domain"/>
    <property type="match status" value="1"/>
</dbReference>
<comment type="function">
    <text evidence="17">Oxidized purine nucleoside triphosphate hydrolase which is a prominent sanitizer of the oxidized nucleotide pool. Catalyzes the hydrolysis of 2-oxo-dATP (2-hydroxy-dATP) into 2-oxo-dAMP. Also has a significant hydrolase activity toward 2-oxo-ATP, 8-oxo-dGTP and 8-oxo-dATP. Through the hydrolysis of oxidized purine nucleoside triphosphates, prevents their incorporation into DNA and the subsequent transversions A:T to C:G and G:C to T:A. Also catalyzes the hydrolysis of methylated purine nucleoside triphosphate preventing their integration into DNA. Through this antimutagenic activity protects cells from oxidative stress.</text>
</comment>
<evidence type="ECO:0000256" key="5">
    <source>
        <dbReference type="ARBA" id="ARBA00024486"/>
    </source>
</evidence>
<dbReference type="InterPro" id="IPR007214">
    <property type="entry name" value="YbaK/aa-tRNA-synth-assoc-dom"/>
</dbReference>
<dbReference type="Gene3D" id="3.90.960.10">
    <property type="entry name" value="YbaK/aminoacyl-tRNA synthetase-associated domain"/>
    <property type="match status" value="1"/>
</dbReference>
<dbReference type="Proteomes" id="UP001370348">
    <property type="component" value="Chromosome"/>
</dbReference>
<evidence type="ECO:0000259" key="18">
    <source>
        <dbReference type="PROSITE" id="PS51462"/>
    </source>
</evidence>
<evidence type="ECO:0000256" key="8">
    <source>
        <dbReference type="ARBA" id="ARBA00026218"/>
    </source>
</evidence>
<dbReference type="SUPFAM" id="SSF55811">
    <property type="entry name" value="Nudix"/>
    <property type="match status" value="1"/>
</dbReference>
<evidence type="ECO:0000256" key="3">
    <source>
        <dbReference type="ARBA" id="ARBA00024448"/>
    </source>
</evidence>
<dbReference type="RefSeq" id="WP_394829578.1">
    <property type="nucleotide sequence ID" value="NZ_CP089984.1"/>
</dbReference>
<dbReference type="Pfam" id="PF04073">
    <property type="entry name" value="tRNA_edit"/>
    <property type="match status" value="1"/>
</dbReference>
<dbReference type="PANTHER" id="PTHR31423:SF3">
    <property type="entry name" value="PROLYL-TRNA SYNTHETASE ASSOCIATED DOMAIN-CONTAINING PROTEIN 1-RELATED"/>
    <property type="match status" value="1"/>
</dbReference>
<sequence>MSEIDWASWTPTEVSALLFVVRGGQVLLIRKKRGLGAGKINAPGGRLEPGETPADAAVRETREEVGVVPSAVRERGELRFQFTDGYKLQCFVFSADDCEGEPVETDEALPIWTRLNAIPYDEMWADDREWLPLMLSGRRFFACSIFDGERMVDLSLDVQDPAEPLFEHLRALGIATETVSHPPVFTVDEAKQHRAQHDGPHVKNLFLRNKKGAMWLVTVHEDRPIDLRDLGKRLGAGNLSFGSPERLRTYLGVEPGSVTPLAILNDRDRVVTMALDASLFRDGVSNIHCHPLTNDRTTSIGSADLLRFVASTGHDPVLVDFDV</sequence>
<keyword evidence="20" id="KW-1185">Reference proteome</keyword>
<evidence type="ECO:0000256" key="9">
    <source>
        <dbReference type="ARBA" id="ARBA00029673"/>
    </source>
</evidence>
<comment type="catalytic activity">
    <reaction evidence="3">
        <text>8-oxo-dATP + H2O = 8-oxo-dAMP + diphosphate + H(+)</text>
        <dbReference type="Rhea" id="RHEA:65396"/>
        <dbReference type="ChEBI" id="CHEBI:15377"/>
        <dbReference type="ChEBI" id="CHEBI:15378"/>
        <dbReference type="ChEBI" id="CHEBI:33019"/>
        <dbReference type="ChEBI" id="CHEBI:71361"/>
        <dbReference type="ChEBI" id="CHEBI:172871"/>
    </reaction>
    <physiologicalReaction direction="left-to-right" evidence="3">
        <dbReference type="Rhea" id="RHEA:65397"/>
    </physiologicalReaction>
</comment>
<comment type="catalytic activity">
    <reaction evidence="6">
        <text>2-oxo-ATP + H2O = 2-oxo-AMP + diphosphate + H(+)</text>
        <dbReference type="Rhea" id="RHEA:67392"/>
        <dbReference type="ChEBI" id="CHEBI:15377"/>
        <dbReference type="ChEBI" id="CHEBI:15378"/>
        <dbReference type="ChEBI" id="CHEBI:33019"/>
        <dbReference type="ChEBI" id="CHEBI:71395"/>
        <dbReference type="ChEBI" id="CHEBI:172878"/>
    </reaction>
    <physiologicalReaction direction="left-to-right" evidence="6">
        <dbReference type="Rhea" id="RHEA:67393"/>
    </physiologicalReaction>
</comment>
<evidence type="ECO:0000256" key="15">
    <source>
        <dbReference type="ARBA" id="ARBA00048894"/>
    </source>
</evidence>
<dbReference type="InterPro" id="IPR036754">
    <property type="entry name" value="YbaK/aa-tRNA-synt-asso_dom_sf"/>
</dbReference>
<dbReference type="EC" id="3.6.1.56" evidence="7"/>
<accession>A0ABZ2MBX1</accession>
<evidence type="ECO:0000256" key="17">
    <source>
        <dbReference type="ARBA" id="ARBA00053094"/>
    </source>
</evidence>
<dbReference type="InterPro" id="IPR000086">
    <property type="entry name" value="NUDIX_hydrolase_dom"/>
</dbReference>
<dbReference type="InterPro" id="IPR003563">
    <property type="entry name" value="8ODP"/>
</dbReference>
<evidence type="ECO:0000256" key="12">
    <source>
        <dbReference type="ARBA" id="ARBA00031927"/>
    </source>
</evidence>